<gene>
    <name evidence="1" type="ORF">CNECB9_5140022</name>
</gene>
<protein>
    <recommendedName>
        <fullName evidence="2">DUF1488 domain-containing protein</fullName>
    </recommendedName>
</protein>
<dbReference type="AlphaFoldDB" id="A0A1K0J0R2"/>
<reference evidence="1" key="1">
    <citation type="submission" date="2016-09" db="EMBL/GenBank/DDBJ databases">
        <authorList>
            <person name="Capua I."/>
            <person name="De Benedictis P."/>
            <person name="Joannis T."/>
            <person name="Lombin L.H."/>
            <person name="Cattoli G."/>
        </authorList>
    </citation>
    <scope>NUCLEOTIDE SEQUENCE</scope>
    <source>
        <strain evidence="1">B9</strain>
    </source>
</reference>
<organism evidence="1">
    <name type="scientific">Cupriavidus necator</name>
    <name type="common">Alcaligenes eutrophus</name>
    <name type="synonym">Ralstonia eutropha</name>
    <dbReference type="NCBI Taxonomy" id="106590"/>
    <lineage>
        <taxon>Bacteria</taxon>
        <taxon>Pseudomonadati</taxon>
        <taxon>Pseudomonadota</taxon>
        <taxon>Betaproteobacteria</taxon>
        <taxon>Burkholderiales</taxon>
        <taxon>Burkholderiaceae</taxon>
        <taxon>Cupriavidus</taxon>
    </lineage>
</organism>
<dbReference type="SUPFAM" id="SSF160272">
    <property type="entry name" value="Shew3726-like"/>
    <property type="match status" value="1"/>
</dbReference>
<dbReference type="InterPro" id="IPR009962">
    <property type="entry name" value="DUF1488"/>
</dbReference>
<name>A0A1K0J0R2_CUPNE</name>
<dbReference type="Pfam" id="PF07369">
    <property type="entry name" value="DUF1488"/>
    <property type="match status" value="1"/>
</dbReference>
<dbReference type="RefSeq" id="WP_340529206.1">
    <property type="nucleotide sequence ID" value="NZ_FMSH01000462.1"/>
</dbReference>
<accession>A0A1K0J0R2</accession>
<evidence type="ECO:0008006" key="2">
    <source>
        <dbReference type="Google" id="ProtNLM"/>
    </source>
</evidence>
<sequence>MALNFPNPSRSYDAARHCVCFWGYDNAREVAFQVTDEILLRLSHQGSAEESALLATFDHHRDQILQLARDLYNPGERTTYTIS</sequence>
<dbReference type="EMBL" id="FMSH01000462">
    <property type="protein sequence ID" value="SCU92623.1"/>
    <property type="molecule type" value="Genomic_DNA"/>
</dbReference>
<proteinExistence type="predicted"/>
<evidence type="ECO:0000313" key="1">
    <source>
        <dbReference type="EMBL" id="SCU92623.1"/>
    </source>
</evidence>
<dbReference type="InterPro" id="IPR036692">
    <property type="entry name" value="Shew3726-like_sf"/>
</dbReference>